<reference evidence="3" key="1">
    <citation type="journal article" date="2013" name="Genome Announc.">
        <title>Draft genome sequence of the basidiomycetous yeast-like fungus Pseudozyma hubeiensis SY62, which produces an abundant amount of the biosurfactant mannosylerythritol lipids.</title>
        <authorList>
            <person name="Konishi M."/>
            <person name="Hatada Y."/>
            <person name="Horiuchi J."/>
        </authorList>
    </citation>
    <scope>NUCLEOTIDE SEQUENCE [LARGE SCALE GENOMIC DNA]</scope>
    <source>
        <strain evidence="3">SY62</strain>
    </source>
</reference>
<evidence type="ECO:0000313" key="3">
    <source>
        <dbReference type="Proteomes" id="UP000014071"/>
    </source>
</evidence>
<accession>R9PEN2</accession>
<evidence type="ECO:0000256" key="1">
    <source>
        <dbReference type="SAM" id="MobiDB-lite"/>
    </source>
</evidence>
<dbReference type="AlphaFoldDB" id="R9PEN2"/>
<dbReference type="RefSeq" id="XP_012193304.1">
    <property type="nucleotide sequence ID" value="XM_012337914.1"/>
</dbReference>
<protein>
    <submittedName>
        <fullName evidence="2">Uncharacterized protein</fullName>
    </submittedName>
</protein>
<dbReference type="HOGENOM" id="CLU_2607037_0_0_1"/>
<keyword evidence="3" id="KW-1185">Reference proteome</keyword>
<dbReference type="EMBL" id="DF238832">
    <property type="protein sequence ID" value="GAC99717.1"/>
    <property type="molecule type" value="Genomic_DNA"/>
</dbReference>
<evidence type="ECO:0000313" key="2">
    <source>
        <dbReference type="EMBL" id="GAC99717.1"/>
    </source>
</evidence>
<dbReference type="GeneID" id="24112583"/>
<gene>
    <name evidence="2" type="ORF">PHSY_007320</name>
</gene>
<sequence length="79" mass="8815">MGERGEVANQPSRFHLVIGRRTSGSGLPDRDVFERRDDLEQYYSYESQPSSGNCENVALLLEQRSTLGEQNCGPGIRAL</sequence>
<feature type="region of interest" description="Disordered" evidence="1">
    <location>
        <begin position="1"/>
        <end position="31"/>
    </location>
</feature>
<dbReference type="Proteomes" id="UP000014071">
    <property type="component" value="Unassembled WGS sequence"/>
</dbReference>
<name>R9PEN2_PSEHS</name>
<organism evidence="2 3">
    <name type="scientific">Pseudozyma hubeiensis (strain SY62)</name>
    <name type="common">Yeast</name>
    <dbReference type="NCBI Taxonomy" id="1305764"/>
    <lineage>
        <taxon>Eukaryota</taxon>
        <taxon>Fungi</taxon>
        <taxon>Dikarya</taxon>
        <taxon>Basidiomycota</taxon>
        <taxon>Ustilaginomycotina</taxon>
        <taxon>Ustilaginomycetes</taxon>
        <taxon>Ustilaginales</taxon>
        <taxon>Ustilaginaceae</taxon>
        <taxon>Pseudozyma</taxon>
    </lineage>
</organism>
<proteinExistence type="predicted"/>